<feature type="non-terminal residue" evidence="9">
    <location>
        <position position="1"/>
    </location>
</feature>
<dbReference type="Proteomes" id="UP001328107">
    <property type="component" value="Unassembled WGS sequence"/>
</dbReference>
<dbReference type="InterPro" id="IPR013087">
    <property type="entry name" value="Znf_C2H2_type"/>
</dbReference>
<comment type="caution">
    <text evidence="9">The sequence shown here is derived from an EMBL/GenBank/DDBJ whole genome shotgun (WGS) entry which is preliminary data.</text>
</comment>
<dbReference type="GO" id="GO:0008270">
    <property type="term" value="F:zinc ion binding"/>
    <property type="evidence" value="ECO:0007669"/>
    <property type="project" value="UniProtKB-KW"/>
</dbReference>
<keyword evidence="4 7" id="KW-0863">Zinc-finger</keyword>
<dbReference type="SUPFAM" id="SSF57667">
    <property type="entry name" value="beta-beta-alpha zinc fingers"/>
    <property type="match status" value="2"/>
</dbReference>
<evidence type="ECO:0000313" key="10">
    <source>
        <dbReference type="Proteomes" id="UP001328107"/>
    </source>
</evidence>
<evidence type="ECO:0000256" key="7">
    <source>
        <dbReference type="PROSITE-ProRule" id="PRU00042"/>
    </source>
</evidence>
<evidence type="ECO:0000256" key="2">
    <source>
        <dbReference type="ARBA" id="ARBA00022723"/>
    </source>
</evidence>
<dbReference type="PROSITE" id="PS00028">
    <property type="entry name" value="ZINC_FINGER_C2H2_1"/>
    <property type="match status" value="2"/>
</dbReference>
<evidence type="ECO:0000256" key="5">
    <source>
        <dbReference type="ARBA" id="ARBA00022833"/>
    </source>
</evidence>
<keyword evidence="10" id="KW-1185">Reference proteome</keyword>
<organism evidence="9 10">
    <name type="scientific">Pristionchus mayeri</name>
    <dbReference type="NCBI Taxonomy" id="1317129"/>
    <lineage>
        <taxon>Eukaryota</taxon>
        <taxon>Metazoa</taxon>
        <taxon>Ecdysozoa</taxon>
        <taxon>Nematoda</taxon>
        <taxon>Chromadorea</taxon>
        <taxon>Rhabditida</taxon>
        <taxon>Rhabditina</taxon>
        <taxon>Diplogasteromorpha</taxon>
        <taxon>Diplogasteroidea</taxon>
        <taxon>Neodiplogasteridae</taxon>
        <taxon>Pristionchus</taxon>
    </lineage>
</organism>
<evidence type="ECO:0000256" key="1">
    <source>
        <dbReference type="ARBA" id="ARBA00004123"/>
    </source>
</evidence>
<dbReference type="Pfam" id="PF00096">
    <property type="entry name" value="zf-C2H2"/>
    <property type="match status" value="2"/>
</dbReference>
<keyword evidence="6" id="KW-0539">Nucleus</keyword>
<dbReference type="GO" id="GO:0000981">
    <property type="term" value="F:DNA-binding transcription factor activity, RNA polymerase II-specific"/>
    <property type="evidence" value="ECO:0007669"/>
    <property type="project" value="TreeGrafter"/>
</dbReference>
<dbReference type="FunFam" id="3.30.160.60:FF:000340">
    <property type="entry name" value="zinc finger protein 473 isoform X1"/>
    <property type="match status" value="1"/>
</dbReference>
<dbReference type="GO" id="GO:0032502">
    <property type="term" value="P:developmental process"/>
    <property type="evidence" value="ECO:0007669"/>
    <property type="project" value="UniProtKB-ARBA"/>
</dbReference>
<dbReference type="GO" id="GO:0005634">
    <property type="term" value="C:nucleus"/>
    <property type="evidence" value="ECO:0007669"/>
    <property type="project" value="UniProtKB-SubCell"/>
</dbReference>
<reference evidence="10" key="1">
    <citation type="submission" date="2022-10" db="EMBL/GenBank/DDBJ databases">
        <title>Genome assembly of Pristionchus species.</title>
        <authorList>
            <person name="Yoshida K."/>
            <person name="Sommer R.J."/>
        </authorList>
    </citation>
    <scope>NUCLEOTIDE SEQUENCE [LARGE SCALE GENOMIC DNA]</scope>
    <source>
        <strain evidence="10">RS5460</strain>
    </source>
</reference>
<proteinExistence type="predicted"/>
<feature type="domain" description="C2H2-type" evidence="8">
    <location>
        <begin position="37"/>
        <end position="64"/>
    </location>
</feature>
<dbReference type="PANTHER" id="PTHR24394:SF29">
    <property type="entry name" value="MYONEURIN"/>
    <property type="match status" value="1"/>
</dbReference>
<dbReference type="AlphaFoldDB" id="A0AAN5D6U9"/>
<evidence type="ECO:0000256" key="3">
    <source>
        <dbReference type="ARBA" id="ARBA00022737"/>
    </source>
</evidence>
<evidence type="ECO:0000256" key="6">
    <source>
        <dbReference type="ARBA" id="ARBA00023242"/>
    </source>
</evidence>
<dbReference type="PANTHER" id="PTHR24394">
    <property type="entry name" value="ZINC FINGER PROTEIN"/>
    <property type="match status" value="1"/>
</dbReference>
<dbReference type="FunFam" id="3.30.160.60:FF:000202">
    <property type="entry name" value="Zinc finger protein 574"/>
    <property type="match status" value="1"/>
</dbReference>
<evidence type="ECO:0000313" key="9">
    <source>
        <dbReference type="EMBL" id="GMR57137.1"/>
    </source>
</evidence>
<protein>
    <recommendedName>
        <fullName evidence="8">C2H2-type domain-containing protein</fullName>
    </recommendedName>
</protein>
<accession>A0AAN5D6U9</accession>
<dbReference type="PROSITE" id="PS50157">
    <property type="entry name" value="ZINC_FINGER_C2H2_2"/>
    <property type="match status" value="2"/>
</dbReference>
<name>A0AAN5D6U9_9BILA</name>
<evidence type="ECO:0000259" key="8">
    <source>
        <dbReference type="PROSITE" id="PS50157"/>
    </source>
</evidence>
<comment type="subcellular location">
    <subcellularLocation>
        <location evidence="1">Nucleus</location>
    </subcellularLocation>
</comment>
<gene>
    <name evidence="9" type="ORF">PMAYCL1PPCAC_27333</name>
</gene>
<keyword evidence="2" id="KW-0479">Metal-binding</keyword>
<feature type="non-terminal residue" evidence="9">
    <location>
        <position position="88"/>
    </location>
</feature>
<dbReference type="InterPro" id="IPR036236">
    <property type="entry name" value="Znf_C2H2_sf"/>
</dbReference>
<sequence length="88" mass="10038">EAAQKRAYKCEQCGNAYRTPGHLKRHQLAHSDLERCFKCADCGMSFKEEYALKKHMHVHNGTHPHKCDLCGTGCNTAHALQIHKEKFC</sequence>
<evidence type="ECO:0000256" key="4">
    <source>
        <dbReference type="ARBA" id="ARBA00022771"/>
    </source>
</evidence>
<feature type="domain" description="C2H2-type" evidence="8">
    <location>
        <begin position="8"/>
        <end position="35"/>
    </location>
</feature>
<dbReference type="Gene3D" id="3.30.160.60">
    <property type="entry name" value="Classic Zinc Finger"/>
    <property type="match status" value="3"/>
</dbReference>
<dbReference type="EMBL" id="BTRK01000006">
    <property type="protein sequence ID" value="GMR57137.1"/>
    <property type="molecule type" value="Genomic_DNA"/>
</dbReference>
<keyword evidence="3" id="KW-0677">Repeat</keyword>
<keyword evidence="5" id="KW-0862">Zinc</keyword>
<dbReference type="SMART" id="SM00355">
    <property type="entry name" value="ZnF_C2H2"/>
    <property type="match status" value="3"/>
</dbReference>